<feature type="transmembrane region" description="Helical" evidence="1">
    <location>
        <begin position="291"/>
        <end position="314"/>
    </location>
</feature>
<evidence type="ECO:0000313" key="3">
    <source>
        <dbReference type="Proteomes" id="UP000051727"/>
    </source>
</evidence>
<evidence type="ECO:0000256" key="1">
    <source>
        <dbReference type="SAM" id="Phobius"/>
    </source>
</evidence>
<dbReference type="EMBL" id="JQAR01000003">
    <property type="protein sequence ID" value="KRN32081.1"/>
    <property type="molecule type" value="Genomic_DNA"/>
</dbReference>
<sequence>MKILNWLKSDFRQNYFFYFLALTYGIIFSAIKIVHDDIINMSSQFIHGKSVLGIVYQGYFTWSSRVLINTIMYYTEIISSHCILLFGFITGILVLLLSKSLNSVFNEFDNLYIKLAIIVCILMYPFSILSSAGWVATIATYFWPFVFMSISIMSLVQVLNKKKLSLTQKIMSIISIIYAANNEQITVILIFVYTIFFVVFLFEKKLNKFFIIQYMLIIISLLFIITTPGNVARSHSELANWFPSFITLNSLSKFQLGYTSTMYKIIFNPNCLIIVFTMLVAIIVNTNSKSLFVKIISVFPSVLCLVFGPLQIVFTNLFPNLIYLNHPVSESNLIYGLITENNYADKSIFLEYLVLGIFLLTLFFGVYFSFNSKNERILSLSLLVGGLLSRISIGFSPTIWASGDRTFSPLYGCIFLICIILMKNLFSDSSFKKQNKTSIIILSMLFGSFNFLSLLIQILVQ</sequence>
<feature type="transmembrane region" description="Helical" evidence="1">
    <location>
        <begin position="208"/>
        <end position="226"/>
    </location>
</feature>
<feature type="transmembrane region" description="Helical" evidence="1">
    <location>
        <begin position="406"/>
        <end position="426"/>
    </location>
</feature>
<keyword evidence="1" id="KW-0472">Membrane</keyword>
<proteinExistence type="predicted"/>
<feature type="transmembrane region" description="Helical" evidence="1">
    <location>
        <begin position="262"/>
        <end position="284"/>
    </location>
</feature>
<dbReference type="OrthoDB" id="2284195at2"/>
<name>A0A0R2FUQ5_9LACO</name>
<protein>
    <submittedName>
        <fullName evidence="2">Uncharacterized protein</fullName>
    </submittedName>
</protein>
<feature type="transmembrane region" description="Helical" evidence="1">
    <location>
        <begin position="78"/>
        <end position="99"/>
    </location>
</feature>
<feature type="transmembrane region" description="Helical" evidence="1">
    <location>
        <begin position="438"/>
        <end position="460"/>
    </location>
</feature>
<dbReference type="Proteomes" id="UP000051727">
    <property type="component" value="Unassembled WGS sequence"/>
</dbReference>
<accession>A0A0R2FUQ5</accession>
<comment type="caution">
    <text evidence="2">The sequence shown here is derived from an EMBL/GenBank/DDBJ whole genome shotgun (WGS) entry which is preliminary data.</text>
</comment>
<gene>
    <name evidence="2" type="ORF">IV36_GL001332</name>
</gene>
<organism evidence="2 3">
    <name type="scientific">Liquorilactobacillus mali</name>
    <dbReference type="NCBI Taxonomy" id="1618"/>
    <lineage>
        <taxon>Bacteria</taxon>
        <taxon>Bacillati</taxon>
        <taxon>Bacillota</taxon>
        <taxon>Bacilli</taxon>
        <taxon>Lactobacillales</taxon>
        <taxon>Lactobacillaceae</taxon>
        <taxon>Liquorilactobacillus</taxon>
    </lineage>
</organism>
<dbReference type="RefSeq" id="WP_056990601.1">
    <property type="nucleotide sequence ID" value="NZ_JATAAJ010000005.1"/>
</dbReference>
<feature type="transmembrane region" description="Helical" evidence="1">
    <location>
        <begin position="111"/>
        <end position="135"/>
    </location>
</feature>
<feature type="transmembrane region" description="Helical" evidence="1">
    <location>
        <begin position="141"/>
        <end position="159"/>
    </location>
</feature>
<feature type="transmembrane region" description="Helical" evidence="1">
    <location>
        <begin position="349"/>
        <end position="370"/>
    </location>
</feature>
<dbReference type="PATRIC" id="fig|1618.3.peg.1348"/>
<reference evidence="2 3" key="1">
    <citation type="journal article" date="2015" name="Genome Announc.">
        <title>Expanding the biotechnology potential of lactobacilli through comparative genomics of 213 strains and associated genera.</title>
        <authorList>
            <person name="Sun Z."/>
            <person name="Harris H.M."/>
            <person name="McCann A."/>
            <person name="Guo C."/>
            <person name="Argimon S."/>
            <person name="Zhang W."/>
            <person name="Yang X."/>
            <person name="Jeffery I.B."/>
            <person name="Cooney J.C."/>
            <person name="Kagawa T.F."/>
            <person name="Liu W."/>
            <person name="Song Y."/>
            <person name="Salvetti E."/>
            <person name="Wrobel A."/>
            <person name="Rasinkangas P."/>
            <person name="Parkhill J."/>
            <person name="Rea M.C."/>
            <person name="O'Sullivan O."/>
            <person name="Ritari J."/>
            <person name="Douillard F.P."/>
            <person name="Paul Ross R."/>
            <person name="Yang R."/>
            <person name="Briner A.E."/>
            <person name="Felis G.E."/>
            <person name="de Vos W.M."/>
            <person name="Barrangou R."/>
            <person name="Klaenhammer T.R."/>
            <person name="Caufield P.W."/>
            <person name="Cui Y."/>
            <person name="Zhang H."/>
            <person name="O'Toole P.W."/>
        </authorList>
    </citation>
    <scope>NUCLEOTIDE SEQUENCE [LARGE SCALE GENOMIC DNA]</scope>
    <source>
        <strain evidence="2 3">ATCC 27304</strain>
    </source>
</reference>
<feature type="transmembrane region" description="Helical" evidence="1">
    <location>
        <begin position="15"/>
        <end position="34"/>
    </location>
</feature>
<evidence type="ECO:0000313" key="2">
    <source>
        <dbReference type="EMBL" id="KRN32081.1"/>
    </source>
</evidence>
<dbReference type="AlphaFoldDB" id="A0A0R2FUQ5"/>
<feature type="transmembrane region" description="Helical" evidence="1">
    <location>
        <begin position="180"/>
        <end position="202"/>
    </location>
</feature>
<feature type="transmembrane region" description="Helical" evidence="1">
    <location>
        <begin position="377"/>
        <end position="400"/>
    </location>
</feature>
<keyword evidence="1" id="KW-0812">Transmembrane</keyword>
<keyword evidence="1" id="KW-1133">Transmembrane helix</keyword>